<keyword evidence="1" id="KW-1133">Transmembrane helix</keyword>
<evidence type="ECO:0000313" key="2">
    <source>
        <dbReference type="EMBL" id="SOE81777.1"/>
    </source>
</evidence>
<protein>
    <submittedName>
        <fullName evidence="2">Uncharacterized protein</fullName>
    </submittedName>
</protein>
<accession>A0A7Z7N544</accession>
<keyword evidence="3" id="KW-1185">Reference proteome</keyword>
<proteinExistence type="predicted"/>
<evidence type="ECO:0000313" key="3">
    <source>
        <dbReference type="Proteomes" id="UP000219522"/>
    </source>
</evidence>
<organism evidence="2 3">
    <name type="scientific">Caballeronia arationis</name>
    <dbReference type="NCBI Taxonomy" id="1777142"/>
    <lineage>
        <taxon>Bacteria</taxon>
        <taxon>Pseudomonadati</taxon>
        <taxon>Pseudomonadota</taxon>
        <taxon>Betaproteobacteria</taxon>
        <taxon>Burkholderiales</taxon>
        <taxon>Burkholderiaceae</taxon>
        <taxon>Caballeronia</taxon>
    </lineage>
</organism>
<keyword evidence="1" id="KW-0472">Membrane</keyword>
<keyword evidence="1" id="KW-0812">Transmembrane</keyword>
<gene>
    <name evidence="2" type="ORF">SAMN05446927_5073</name>
</gene>
<evidence type="ECO:0000256" key="1">
    <source>
        <dbReference type="SAM" id="Phobius"/>
    </source>
</evidence>
<dbReference type="AlphaFoldDB" id="A0A7Z7N544"/>
<dbReference type="EMBL" id="OCSU01000002">
    <property type="protein sequence ID" value="SOE81777.1"/>
    <property type="molecule type" value="Genomic_DNA"/>
</dbReference>
<dbReference type="RefSeq" id="WP_062634116.1">
    <property type="nucleotide sequence ID" value="NZ_FCOG02000010.1"/>
</dbReference>
<feature type="transmembrane region" description="Helical" evidence="1">
    <location>
        <begin position="20"/>
        <end position="36"/>
    </location>
</feature>
<comment type="caution">
    <text evidence="2">The sequence shown here is derived from an EMBL/GenBank/DDBJ whole genome shotgun (WGS) entry which is preliminary data.</text>
</comment>
<sequence>MDPGYVAKESVRRLLIDVEPLFPIIGTAAFLFASRIRHASGARLVTSVSQATSKEPIET</sequence>
<name>A0A7Z7N544_9BURK</name>
<reference evidence="2 3" key="1">
    <citation type="submission" date="2017-09" db="EMBL/GenBank/DDBJ databases">
        <authorList>
            <person name="Varghese N."/>
            <person name="Submissions S."/>
        </authorList>
    </citation>
    <scope>NUCLEOTIDE SEQUENCE [LARGE SCALE GENOMIC DNA]</scope>
    <source>
        <strain evidence="2 3">OK806</strain>
    </source>
</reference>
<dbReference type="Proteomes" id="UP000219522">
    <property type="component" value="Unassembled WGS sequence"/>
</dbReference>